<feature type="domain" description="Fibronectin type-III" evidence="5">
    <location>
        <begin position="686"/>
        <end position="774"/>
    </location>
</feature>
<dbReference type="SUPFAM" id="SSF49384">
    <property type="entry name" value="Carbohydrate-binding domain"/>
    <property type="match status" value="2"/>
</dbReference>
<dbReference type="InterPro" id="IPR025965">
    <property type="entry name" value="FlgD/Vpr_Ig-like"/>
</dbReference>
<evidence type="ECO:0000256" key="1">
    <source>
        <dbReference type="ARBA" id="ARBA00022729"/>
    </source>
</evidence>
<dbReference type="PROSITE" id="PS50222">
    <property type="entry name" value="EF_HAND_2"/>
    <property type="match status" value="1"/>
</dbReference>
<dbReference type="InterPro" id="IPR036439">
    <property type="entry name" value="Dockerin_dom_sf"/>
</dbReference>
<dbReference type="InterPro" id="IPR008965">
    <property type="entry name" value="CBM2/CBM3_carb-bd_dom_sf"/>
</dbReference>
<dbReference type="Pfam" id="PF16656">
    <property type="entry name" value="Pur_ac_phosph_N"/>
    <property type="match status" value="1"/>
</dbReference>
<reference evidence="6" key="1">
    <citation type="journal article" date="2011" name="Environ. Microbiol.">
        <title>Time-series analyses of Monterey Bay coastal microbial picoplankton using a 'genome proxy' microarray.</title>
        <authorList>
            <person name="Rich V.I."/>
            <person name="Pham V.D."/>
            <person name="Eppley J."/>
            <person name="Shi Y."/>
            <person name="DeLong E.F."/>
        </authorList>
    </citation>
    <scope>NUCLEOTIDE SEQUENCE</scope>
</reference>
<feature type="domain" description="Fibronectin type-III" evidence="5">
    <location>
        <begin position="876"/>
        <end position="967"/>
    </location>
</feature>
<feature type="domain" description="Fibronectin type-III" evidence="5">
    <location>
        <begin position="1069"/>
        <end position="1169"/>
    </location>
</feature>
<dbReference type="CDD" id="cd00063">
    <property type="entry name" value="FN3"/>
    <property type="match status" value="2"/>
</dbReference>
<feature type="region of interest" description="Disordered" evidence="2">
    <location>
        <begin position="710"/>
        <end position="731"/>
    </location>
</feature>
<dbReference type="GO" id="GO:0030246">
    <property type="term" value="F:carbohydrate binding"/>
    <property type="evidence" value="ECO:0007669"/>
    <property type="project" value="InterPro"/>
</dbReference>
<dbReference type="InterPro" id="IPR036116">
    <property type="entry name" value="FN3_sf"/>
</dbReference>
<evidence type="ECO:0000256" key="2">
    <source>
        <dbReference type="SAM" id="MobiDB-lite"/>
    </source>
</evidence>
<dbReference type="Gene3D" id="2.60.40.380">
    <property type="entry name" value="Purple acid phosphatase-like, N-terminal"/>
    <property type="match status" value="3"/>
</dbReference>
<dbReference type="SUPFAM" id="SSF49265">
    <property type="entry name" value="Fibronectin type III"/>
    <property type="match status" value="2"/>
</dbReference>
<dbReference type="InterPro" id="IPR013783">
    <property type="entry name" value="Ig-like_fold"/>
</dbReference>
<feature type="domain" description="EF-hand" evidence="4">
    <location>
        <begin position="1175"/>
        <end position="1197"/>
    </location>
</feature>
<feature type="signal peptide" evidence="3">
    <location>
        <begin position="1"/>
        <end position="25"/>
    </location>
</feature>
<dbReference type="InterPro" id="IPR003961">
    <property type="entry name" value="FN3_dom"/>
</dbReference>
<feature type="region of interest" description="Disordered" evidence="2">
    <location>
        <begin position="951"/>
        <end position="972"/>
    </location>
</feature>
<dbReference type="GO" id="GO:0005509">
    <property type="term" value="F:calcium ion binding"/>
    <property type="evidence" value="ECO:0007669"/>
    <property type="project" value="InterPro"/>
</dbReference>
<dbReference type="InterPro" id="IPR011992">
    <property type="entry name" value="EF-hand-dom_pair"/>
</dbReference>
<dbReference type="EMBL" id="GU474921">
    <property type="protein sequence ID" value="ADI19445.1"/>
    <property type="molecule type" value="Genomic_DNA"/>
</dbReference>
<dbReference type="InterPro" id="IPR018247">
    <property type="entry name" value="EF_Hand_1_Ca_BS"/>
</dbReference>
<name>E0XYF4_9BACT</name>
<dbReference type="GO" id="GO:0003993">
    <property type="term" value="F:acid phosphatase activity"/>
    <property type="evidence" value="ECO:0007669"/>
    <property type="project" value="InterPro"/>
</dbReference>
<dbReference type="SUPFAM" id="SSF49363">
    <property type="entry name" value="Purple acid phosphatase, N-terminal domain"/>
    <property type="match status" value="1"/>
</dbReference>
<dbReference type="InterPro" id="IPR008963">
    <property type="entry name" value="Purple_acid_Pase-like_N"/>
</dbReference>
<dbReference type="SUPFAM" id="SSF47473">
    <property type="entry name" value="EF-hand"/>
    <property type="match status" value="1"/>
</dbReference>
<dbReference type="PANTHER" id="PTHR22953">
    <property type="entry name" value="ACID PHOSPHATASE RELATED"/>
    <property type="match status" value="1"/>
</dbReference>
<sequence>MLKWNWPIVAALALSAAIAPPPASAGENAGFAVVVGGPERLENPEIGQIVRIPVRVNGLTRIKGSVVTVRYDPAIVSFVSFEEGNVAPGSLPITGAPVETGDGFVQLDAGSSLFGTGVTKETVGGLLGAFNLEIIAEVPEAGSTISIVRVEVNTSGQDEDRDILDFPPGRRGVSLVRTFPNPILRVEIERKHNGAILTWTTRLPGLDDVGRVRPRGSDENYQNFESPLNDRFSSQELRAVRELNDRGIVVSELTNNQLKNRIEDALGIPTVPGSVVRAIRELDAIIRARGHILPVRGLQAQTEYEFQILSTSLSGKRSNTFTGHFSTRAAPDLRPIFVSNFDVQVSPSSVSASFGATRPVVTSYTLTQVGETDPVAEATINEDGVTRTRLFIDGLEGGVEYNLSLTISYADAEEVIANGLPSDKASITLERRFRTPAIRRALRLLRPPVKIVGTESAQILFETNLPVSATVDYGLVPDGSSKAALQDTETDCLYTWQQESTSTLKRHSLALSNLDPSTLFRYKITVVTAEDDKLTTDPRENFQWSRDLRFSTSASADTLAPSTILGPIVDVRDVLAVVRFVTDVPTAATVYIGTDGGTYQTEDEFEFSDLTSEGERRFSNRHSIVVAGLEAGENYRYRLEIEAANRQVTVLEPSSGSGKVAGASQPPGGAGSFTTSNDPDTQFPVILSGPTVSSKTHETAIVEWTTDEPADSEVSFGTESLDDEETSGVTETTHKLTLSGLTSGTSYSYLVGSTDASGNGATESAKAVFTTDPEVDLTAPQITVAPAIIYKNDETATIQWTTDEDATGEVNFGTDESLGFIRTLPSTDKVHEVTLTNLSPKTTYFYKASSSDLSNNGPTVTTIDRFTTDALADVTLPSISDIVVQPADSTVILTWSTDELADSFVDFGTISGILDVTVGDVEDVLTHEITLTNLTPGTEYFYTVGSIDRSGNGPTESSQSSFTTLSAADTDAPETPADVIGTAGSEQAVLSWTANVELDLAGYNVYRRLAGEGTFGAIASRLEEANYTDLGLSNDTEYEYQITAIDRETPPNESVVSSTVSVTPTTAAAPSVPSSLSVSIGLEPVFSFTNALPFNTGGSLSYTIQVSTQEDFSDVTASESGITEGSSTTAWTITRELTEGVLYYWRVRAVEDALIGPFTDAQSFTAEAAPELAGDIDGDGSVDFDDFFAFVEGFGKPFEEFPELDVDGSGSGIIDFDDFFAFVENFGQTVASKSWGFAHHVDESARLWLDAETSVMGADYEGNGRVDGIDDLVRVRVWIDEVQEMGAYGLVLGYDPNLVQFTAAEEGPGHLLESQGGETGLFSVLHQRPGLLLIGNGLTSGVPVNGRGMLAQISFRLLDRQRVNEATFALREAFVSTGPDDVRRVVSLTGADVEPMQFALSQAYPNPFNPSTHIEFALAEDTPTRLVVYDVLGQRVRTLVRADDGLGAGFYSITWDGTDQQGREVGNGLYFYRLVTPHFQRTGKMMLIK</sequence>
<dbReference type="Gene3D" id="1.10.1330.10">
    <property type="entry name" value="Dockerin domain"/>
    <property type="match status" value="1"/>
</dbReference>
<dbReference type="GO" id="GO:0000272">
    <property type="term" value="P:polysaccharide catabolic process"/>
    <property type="evidence" value="ECO:0007669"/>
    <property type="project" value="InterPro"/>
</dbReference>
<feature type="compositionally biased region" description="Polar residues" evidence="2">
    <location>
        <begin position="952"/>
        <end position="966"/>
    </location>
</feature>
<evidence type="ECO:0000259" key="4">
    <source>
        <dbReference type="PROSITE" id="PS50222"/>
    </source>
</evidence>
<dbReference type="PANTHER" id="PTHR22953:SF153">
    <property type="entry name" value="PURPLE ACID PHOSPHATASE"/>
    <property type="match status" value="1"/>
</dbReference>
<dbReference type="Gene3D" id="2.60.40.680">
    <property type="match status" value="1"/>
</dbReference>
<dbReference type="Gene3D" id="2.60.40.4070">
    <property type="match status" value="1"/>
</dbReference>
<keyword evidence="1 3" id="KW-0732">Signal</keyword>
<dbReference type="PROSITE" id="PS00018">
    <property type="entry name" value="EF_HAND_1"/>
    <property type="match status" value="2"/>
</dbReference>
<dbReference type="CDD" id="cd00051">
    <property type="entry name" value="EFh"/>
    <property type="match status" value="1"/>
</dbReference>
<dbReference type="InterPro" id="IPR015914">
    <property type="entry name" value="PAPs_N"/>
</dbReference>
<feature type="chain" id="PRO_5003143219" evidence="3">
    <location>
        <begin position="26"/>
        <end position="1489"/>
    </location>
</feature>
<dbReference type="InterPro" id="IPR026444">
    <property type="entry name" value="Secre_tail"/>
</dbReference>
<evidence type="ECO:0000313" key="6">
    <source>
        <dbReference type="EMBL" id="ADI19445.1"/>
    </source>
</evidence>
<evidence type="ECO:0000259" key="5">
    <source>
        <dbReference type="PROSITE" id="PS50853"/>
    </source>
</evidence>
<dbReference type="Pfam" id="PF13860">
    <property type="entry name" value="FlgD_ig"/>
    <property type="match status" value="1"/>
</dbReference>
<feature type="domain" description="Fibronectin type-III" evidence="5">
    <location>
        <begin position="972"/>
        <end position="1068"/>
    </location>
</feature>
<accession>E0XYF4</accession>
<protein>
    <submittedName>
        <fullName evidence="6">Uncharacterized protein</fullName>
    </submittedName>
</protein>
<feature type="region of interest" description="Disordered" evidence="2">
    <location>
        <begin position="653"/>
        <end position="681"/>
    </location>
</feature>
<dbReference type="Gene3D" id="2.60.40.10">
    <property type="entry name" value="Immunoglobulins"/>
    <property type="match status" value="2"/>
</dbReference>
<dbReference type="NCBIfam" id="TIGR04183">
    <property type="entry name" value="Por_Secre_tail"/>
    <property type="match status" value="1"/>
</dbReference>
<proteinExistence type="predicted"/>
<dbReference type="PROSITE" id="PS50853">
    <property type="entry name" value="FN3"/>
    <property type="match status" value="4"/>
</dbReference>
<dbReference type="SMART" id="SM00060">
    <property type="entry name" value="FN3"/>
    <property type="match status" value="7"/>
</dbReference>
<organism evidence="6">
    <name type="scientific">uncultured bacterium HF0500_16O16</name>
    <dbReference type="NCBI Taxonomy" id="542511"/>
    <lineage>
        <taxon>Bacteria</taxon>
        <taxon>environmental samples</taxon>
    </lineage>
</organism>
<dbReference type="InterPro" id="IPR039331">
    <property type="entry name" value="PAPs-like"/>
</dbReference>
<dbReference type="InterPro" id="IPR002048">
    <property type="entry name" value="EF_hand_dom"/>
</dbReference>
<evidence type="ECO:0000256" key="3">
    <source>
        <dbReference type="SAM" id="SignalP"/>
    </source>
</evidence>